<dbReference type="AlphaFoldDB" id="A0A6V7RMZ8"/>
<dbReference type="InterPro" id="IPR036052">
    <property type="entry name" value="TrpB-like_PALP_sf"/>
</dbReference>
<comment type="similarity">
    <text evidence="3">Belongs to the serine/threonine dehydratase family.</text>
</comment>
<dbReference type="RefSeq" id="WP_186088513.1">
    <property type="nucleotide sequence ID" value="NZ_BMDB01000004.1"/>
</dbReference>
<comment type="catalytic activity">
    <reaction evidence="1">
        <text>L-threonine = 2-oxobutanoate + NH4(+)</text>
        <dbReference type="Rhea" id="RHEA:22108"/>
        <dbReference type="ChEBI" id="CHEBI:16763"/>
        <dbReference type="ChEBI" id="CHEBI:28938"/>
        <dbReference type="ChEBI" id="CHEBI:57926"/>
        <dbReference type="EC" id="4.3.1.19"/>
    </reaction>
</comment>
<gene>
    <name evidence="10" type="primary">tdcB_2</name>
    <name evidence="10" type="ORF">JEOSCH030_01713</name>
</gene>
<dbReference type="GO" id="GO:0006567">
    <property type="term" value="P:L-threonine catabolic process"/>
    <property type="evidence" value="ECO:0007669"/>
    <property type="project" value="TreeGrafter"/>
</dbReference>
<dbReference type="SUPFAM" id="SSF53686">
    <property type="entry name" value="Tryptophan synthase beta subunit-like PLP-dependent enzymes"/>
    <property type="match status" value="1"/>
</dbReference>
<keyword evidence="11" id="KW-1185">Reference proteome</keyword>
<comment type="cofactor">
    <cofactor evidence="2">
        <name>pyridoxal 5'-phosphate</name>
        <dbReference type="ChEBI" id="CHEBI:597326"/>
    </cofactor>
</comment>
<evidence type="ECO:0000256" key="5">
    <source>
        <dbReference type="ARBA" id="ARBA00022898"/>
    </source>
</evidence>
<comment type="caution">
    <text evidence="10">The sequence shown here is derived from an EMBL/GenBank/DDBJ whole genome shotgun (WGS) entry which is preliminary data.</text>
</comment>
<dbReference type="CDD" id="cd01562">
    <property type="entry name" value="Thr-dehyd"/>
    <property type="match status" value="1"/>
</dbReference>
<evidence type="ECO:0000313" key="10">
    <source>
        <dbReference type="EMBL" id="CAD2079798.1"/>
    </source>
</evidence>
<dbReference type="GO" id="GO:0004794">
    <property type="term" value="F:threonine deaminase activity"/>
    <property type="evidence" value="ECO:0007669"/>
    <property type="project" value="UniProtKB-EC"/>
</dbReference>
<dbReference type="GO" id="GO:0006565">
    <property type="term" value="P:L-serine catabolic process"/>
    <property type="evidence" value="ECO:0007669"/>
    <property type="project" value="TreeGrafter"/>
</dbReference>
<sequence length="313" mass="33977">MTLTLNDFKDAKERIKDHTIETPMIRNHSLEDILGTKVYVKLENLQVTNSFKMRGAMNKILSLSEEELNRGIICSSSGNHGQAISYAAKQLGIPAVVVTPHTTPEFKKSKIKEHGAEMVFCDVEERFEVTDKLAEERGMTIVPPFDDELIMAGQGTMALEILNTGVDLDYILVPTSGGGMLGGIATAIGESDSDIKVIGLEPAKLPRQSESLKAGKRVKVKSVSTIADALVVNQPGAVTFPYIQKYVEDVITVSDEKMIEAQKLLLEKGKILAEVSSCIGIGAILEGKFKPNKDEAVCFLISGGNLSLDQLDL</sequence>
<evidence type="ECO:0000256" key="6">
    <source>
        <dbReference type="ARBA" id="ARBA00023239"/>
    </source>
</evidence>
<dbReference type="InterPro" id="IPR001926">
    <property type="entry name" value="TrpB-like_PALP"/>
</dbReference>
<evidence type="ECO:0000256" key="1">
    <source>
        <dbReference type="ARBA" id="ARBA00001274"/>
    </source>
</evidence>
<dbReference type="GO" id="GO:0003941">
    <property type="term" value="F:L-serine ammonia-lyase activity"/>
    <property type="evidence" value="ECO:0007669"/>
    <property type="project" value="TreeGrafter"/>
</dbReference>
<dbReference type="Pfam" id="PF00291">
    <property type="entry name" value="PALP"/>
    <property type="match status" value="1"/>
</dbReference>
<feature type="domain" description="Tryptophan synthase beta chain-like PALP" evidence="9">
    <location>
        <begin position="16"/>
        <end position="303"/>
    </location>
</feature>
<dbReference type="InterPro" id="IPR050147">
    <property type="entry name" value="Ser/Thr_Dehydratase"/>
</dbReference>
<keyword evidence="5" id="KW-0663">Pyridoxal phosphate</keyword>
<dbReference type="GO" id="GO:0009097">
    <property type="term" value="P:isoleucine biosynthetic process"/>
    <property type="evidence" value="ECO:0007669"/>
    <property type="project" value="TreeGrafter"/>
</dbReference>
<dbReference type="Gene3D" id="3.40.50.1100">
    <property type="match status" value="2"/>
</dbReference>
<evidence type="ECO:0000256" key="8">
    <source>
        <dbReference type="ARBA" id="ARBA00031427"/>
    </source>
</evidence>
<evidence type="ECO:0000313" key="11">
    <source>
        <dbReference type="Proteomes" id="UP000521032"/>
    </source>
</evidence>
<keyword evidence="6" id="KW-0456">Lyase</keyword>
<dbReference type="Proteomes" id="UP000521032">
    <property type="component" value="Unassembled WGS sequence"/>
</dbReference>
<organism evidence="10 11">
    <name type="scientific">Phocicoccus schoeneichii</name>
    <dbReference type="NCBI Taxonomy" id="1812261"/>
    <lineage>
        <taxon>Bacteria</taxon>
        <taxon>Bacillati</taxon>
        <taxon>Bacillota</taxon>
        <taxon>Bacilli</taxon>
        <taxon>Bacillales</taxon>
        <taxon>Salinicoccaceae</taxon>
        <taxon>Phocicoccus</taxon>
    </lineage>
</organism>
<evidence type="ECO:0000259" key="9">
    <source>
        <dbReference type="Pfam" id="PF00291"/>
    </source>
</evidence>
<evidence type="ECO:0000256" key="3">
    <source>
        <dbReference type="ARBA" id="ARBA00010869"/>
    </source>
</evidence>
<reference evidence="10 11" key="1">
    <citation type="submission" date="2020-07" db="EMBL/GenBank/DDBJ databases">
        <authorList>
            <person name="Criscuolo A."/>
        </authorList>
    </citation>
    <scope>NUCLEOTIDE SEQUENCE [LARGE SCALE GENOMIC DNA]</scope>
    <source>
        <strain evidence="11">CIP 111030</strain>
    </source>
</reference>
<dbReference type="PANTHER" id="PTHR48078">
    <property type="entry name" value="THREONINE DEHYDRATASE, MITOCHONDRIAL-RELATED"/>
    <property type="match status" value="1"/>
</dbReference>
<dbReference type="PANTHER" id="PTHR48078:SF6">
    <property type="entry name" value="L-THREONINE DEHYDRATASE CATABOLIC TDCB"/>
    <property type="match status" value="1"/>
</dbReference>
<name>A0A6V7RMZ8_9BACL</name>
<comment type="function">
    <text evidence="7">Catalyzes the anaerobic formation of alpha-ketobutyrate and ammonia from threonine in a two-step reaction. The first step involved a dehydration of threonine and a production of enamine intermediates (aminocrotonate), which tautomerizes to its imine form (iminobutyrate). Both intermediates are unstable and short-lived. The second step is the nonenzymatic hydrolysis of the enamine/imine intermediates to form 2-ketobutyrate and free ammonia. In the low water environment of the cell, the second step is accelerated by RidA.</text>
</comment>
<proteinExistence type="inferred from homology"/>
<dbReference type="FunFam" id="3.40.50.1100:FF:000005">
    <property type="entry name" value="Threonine dehydratase catabolic"/>
    <property type="match status" value="1"/>
</dbReference>
<evidence type="ECO:0000256" key="4">
    <source>
        <dbReference type="ARBA" id="ARBA00012096"/>
    </source>
</evidence>
<protein>
    <recommendedName>
        <fullName evidence="4">threonine ammonia-lyase</fullName>
        <ecNumber evidence="4">4.3.1.19</ecNumber>
    </recommendedName>
    <alternativeName>
        <fullName evidence="8">Threonine deaminase</fullName>
    </alternativeName>
</protein>
<accession>A0A6V7RMZ8</accession>
<dbReference type="EMBL" id="CAJEWE010000011">
    <property type="protein sequence ID" value="CAD2079798.1"/>
    <property type="molecule type" value="Genomic_DNA"/>
</dbReference>
<evidence type="ECO:0000256" key="7">
    <source>
        <dbReference type="ARBA" id="ARBA00025527"/>
    </source>
</evidence>
<dbReference type="EC" id="4.3.1.19" evidence="4"/>
<evidence type="ECO:0000256" key="2">
    <source>
        <dbReference type="ARBA" id="ARBA00001933"/>
    </source>
</evidence>